<organism evidence="1 2">
    <name type="scientific">Acropora cervicornis</name>
    <name type="common">Staghorn coral</name>
    <dbReference type="NCBI Taxonomy" id="6130"/>
    <lineage>
        <taxon>Eukaryota</taxon>
        <taxon>Metazoa</taxon>
        <taxon>Cnidaria</taxon>
        <taxon>Anthozoa</taxon>
        <taxon>Hexacorallia</taxon>
        <taxon>Scleractinia</taxon>
        <taxon>Astrocoeniina</taxon>
        <taxon>Acroporidae</taxon>
        <taxon>Acropora</taxon>
    </lineage>
</organism>
<keyword evidence="2" id="KW-1185">Reference proteome</keyword>
<protein>
    <submittedName>
        <fullName evidence="1">Uncharacterized protein</fullName>
    </submittedName>
</protein>
<dbReference type="EMBL" id="JARQWQ010000017">
    <property type="protein sequence ID" value="KAK2566300.1"/>
    <property type="molecule type" value="Genomic_DNA"/>
</dbReference>
<evidence type="ECO:0000313" key="2">
    <source>
        <dbReference type="Proteomes" id="UP001249851"/>
    </source>
</evidence>
<dbReference type="AlphaFoldDB" id="A0AAD9VA09"/>
<reference evidence="1" key="1">
    <citation type="journal article" date="2023" name="G3 (Bethesda)">
        <title>Whole genome assembly and annotation of the endangered Caribbean coral Acropora cervicornis.</title>
        <authorList>
            <person name="Selwyn J.D."/>
            <person name="Vollmer S.V."/>
        </authorList>
    </citation>
    <scope>NUCLEOTIDE SEQUENCE</scope>
    <source>
        <strain evidence="1">K2</strain>
    </source>
</reference>
<dbReference type="Proteomes" id="UP001249851">
    <property type="component" value="Unassembled WGS sequence"/>
</dbReference>
<reference evidence="1" key="2">
    <citation type="journal article" date="2023" name="Science">
        <title>Genomic signatures of disease resistance in endangered staghorn corals.</title>
        <authorList>
            <person name="Vollmer S.V."/>
            <person name="Selwyn J.D."/>
            <person name="Despard B.A."/>
            <person name="Roesel C.L."/>
        </authorList>
    </citation>
    <scope>NUCLEOTIDE SEQUENCE</scope>
    <source>
        <strain evidence="1">K2</strain>
    </source>
</reference>
<gene>
    <name evidence="1" type="ORF">P5673_009789</name>
</gene>
<sequence length="68" mass="8061">MNVVMVLKVKVLKEGHVMVIDGKREWVQIFNTVWDSPCIDHIGQLLLDRHLQIHRSRGKRKLNLKVYQ</sequence>
<proteinExistence type="predicted"/>
<accession>A0AAD9VA09</accession>
<comment type="caution">
    <text evidence="1">The sequence shown here is derived from an EMBL/GenBank/DDBJ whole genome shotgun (WGS) entry which is preliminary data.</text>
</comment>
<name>A0AAD9VA09_ACRCE</name>
<evidence type="ECO:0000313" key="1">
    <source>
        <dbReference type="EMBL" id="KAK2566300.1"/>
    </source>
</evidence>